<keyword evidence="1 2" id="KW-0129">CBS domain</keyword>
<dbReference type="CDD" id="cd02205">
    <property type="entry name" value="CBS_pair_SF"/>
    <property type="match status" value="1"/>
</dbReference>
<dbReference type="InterPro" id="IPR046342">
    <property type="entry name" value="CBS_dom_sf"/>
</dbReference>
<evidence type="ECO:0000313" key="4">
    <source>
        <dbReference type="EMBL" id="QSQ09496.1"/>
    </source>
</evidence>
<dbReference type="EMBL" id="CP059066">
    <property type="protein sequence ID" value="QSQ09496.1"/>
    <property type="molecule type" value="Genomic_DNA"/>
</dbReference>
<dbReference type="KEGG" id="kme:H0A61_01867"/>
<gene>
    <name evidence="4" type="primary">rsbT</name>
    <name evidence="4" type="ORF">H0A61_01867</name>
</gene>
<dbReference type="Proteomes" id="UP000662904">
    <property type="component" value="Chromosome"/>
</dbReference>
<dbReference type="AlphaFoldDB" id="A0A8A0RQM5"/>
<keyword evidence="4" id="KW-0808">Transferase</keyword>
<feature type="domain" description="CBS" evidence="3">
    <location>
        <begin position="55"/>
        <end position="116"/>
    </location>
</feature>
<dbReference type="EC" id="2.7.11.1" evidence="4"/>
<sequence>MSSPIFLHVSLLQIPNDFALDENKKLVGIISVLDIIKVLEHEGKEGLDMPLEDVMTYPVETLLPEEDIVKAFYKFKKYGFGRLPVIDTSNRVIGIITPMELAEGFARYLGIQENTENITKISDADRQDDNVIKLENSADNEEGDKALLNMRFNIIGGDFNRAGEASGQIKAKLKQLGIDSETIRRAAIASYEAEMNIVIHAYEGALMVTVAEKYIKIIAKDKGPGIPNIELAMQEGYSTASDKIRELGFGAGMGLPNMKRCSDEFEIQSEVGVGTSVKMVIRF</sequence>
<dbReference type="SMART" id="SM00116">
    <property type="entry name" value="CBS"/>
    <property type="match status" value="1"/>
</dbReference>
<dbReference type="PANTHER" id="PTHR43080:SF2">
    <property type="entry name" value="CBS DOMAIN-CONTAINING PROTEIN"/>
    <property type="match status" value="1"/>
</dbReference>
<dbReference type="PANTHER" id="PTHR43080">
    <property type="entry name" value="CBS DOMAIN-CONTAINING PROTEIN CBSX3, MITOCHONDRIAL"/>
    <property type="match status" value="1"/>
</dbReference>
<name>A0A8A0RQM5_9FIRM</name>
<dbReference type="InterPro" id="IPR051257">
    <property type="entry name" value="Diverse_CBS-Domain"/>
</dbReference>
<accession>A0A8A0RQM5</accession>
<dbReference type="Pfam" id="PF00571">
    <property type="entry name" value="CBS"/>
    <property type="match status" value="1"/>
</dbReference>
<organism evidence="4 5">
    <name type="scientific">Koleobacter methoxysyntrophicus</name>
    <dbReference type="NCBI Taxonomy" id="2751313"/>
    <lineage>
        <taxon>Bacteria</taxon>
        <taxon>Bacillati</taxon>
        <taxon>Bacillota</taxon>
        <taxon>Clostridia</taxon>
        <taxon>Koleobacterales</taxon>
        <taxon>Koleobacteraceae</taxon>
        <taxon>Koleobacter</taxon>
    </lineage>
</organism>
<dbReference type="InterPro" id="IPR000644">
    <property type="entry name" value="CBS_dom"/>
</dbReference>
<dbReference type="SUPFAM" id="SSF55874">
    <property type="entry name" value="ATPase domain of HSP90 chaperone/DNA topoisomerase II/histidine kinase"/>
    <property type="match status" value="1"/>
</dbReference>
<dbReference type="InterPro" id="IPR003594">
    <property type="entry name" value="HATPase_dom"/>
</dbReference>
<dbReference type="GO" id="GO:0004674">
    <property type="term" value="F:protein serine/threonine kinase activity"/>
    <property type="evidence" value="ECO:0007669"/>
    <property type="project" value="UniProtKB-EC"/>
</dbReference>
<keyword evidence="4" id="KW-0418">Kinase</keyword>
<dbReference type="Pfam" id="PF13581">
    <property type="entry name" value="HATPase_c_2"/>
    <property type="match status" value="1"/>
</dbReference>
<dbReference type="InterPro" id="IPR036890">
    <property type="entry name" value="HATPase_C_sf"/>
</dbReference>
<dbReference type="PROSITE" id="PS51371">
    <property type="entry name" value="CBS"/>
    <property type="match status" value="1"/>
</dbReference>
<evidence type="ECO:0000256" key="1">
    <source>
        <dbReference type="ARBA" id="ARBA00023122"/>
    </source>
</evidence>
<proteinExistence type="predicted"/>
<evidence type="ECO:0000259" key="3">
    <source>
        <dbReference type="PROSITE" id="PS51371"/>
    </source>
</evidence>
<reference evidence="4" key="1">
    <citation type="submission" date="2020-07" db="EMBL/GenBank/DDBJ databases">
        <title>Koleobacter methoxysyntrophicus gen. nov., sp. nov., a novel anaerobic bacterium isolated from deep subsurface oil field and proposal of Koleobacterales ord. nov. in the phylum Firmicutes.</title>
        <authorList>
            <person name="Sakamoto S."/>
            <person name="Tamaki H."/>
        </authorList>
    </citation>
    <scope>NUCLEOTIDE SEQUENCE</scope>
    <source>
        <strain evidence="4">NRmbB1</strain>
    </source>
</reference>
<keyword evidence="5" id="KW-1185">Reference proteome</keyword>
<protein>
    <submittedName>
        <fullName evidence="4">Serine/threonine-protein kinase RsbT</fullName>
        <ecNumber evidence="4">2.7.11.1</ecNumber>
    </submittedName>
</protein>
<dbReference type="SUPFAM" id="SSF54631">
    <property type="entry name" value="CBS-domain pair"/>
    <property type="match status" value="1"/>
</dbReference>
<dbReference type="Gene3D" id="3.30.565.10">
    <property type="entry name" value="Histidine kinase-like ATPase, C-terminal domain"/>
    <property type="match status" value="1"/>
</dbReference>
<dbReference type="Gene3D" id="3.10.580.10">
    <property type="entry name" value="CBS-domain"/>
    <property type="match status" value="1"/>
</dbReference>
<evidence type="ECO:0000256" key="2">
    <source>
        <dbReference type="PROSITE-ProRule" id="PRU00703"/>
    </source>
</evidence>
<evidence type="ECO:0000313" key="5">
    <source>
        <dbReference type="Proteomes" id="UP000662904"/>
    </source>
</evidence>